<gene>
    <name evidence="1" type="ORF">B0A49_12673</name>
</gene>
<keyword evidence="2" id="KW-1185">Reference proteome</keyword>
<accession>A0A4U0WT77</accession>
<comment type="caution">
    <text evidence="1">The sequence shown here is derived from an EMBL/GenBank/DDBJ whole genome shotgun (WGS) entry which is preliminary data.</text>
</comment>
<reference evidence="1 2" key="1">
    <citation type="submission" date="2017-03" db="EMBL/GenBank/DDBJ databases">
        <title>Genomes of endolithic fungi from Antarctica.</title>
        <authorList>
            <person name="Coleine C."/>
            <person name="Masonjones S."/>
            <person name="Stajich J.E."/>
        </authorList>
    </citation>
    <scope>NUCLEOTIDE SEQUENCE [LARGE SCALE GENOMIC DNA]</scope>
    <source>
        <strain evidence="1 2">CCFEE 5187</strain>
    </source>
</reference>
<evidence type="ECO:0000313" key="2">
    <source>
        <dbReference type="Proteomes" id="UP000308768"/>
    </source>
</evidence>
<dbReference type="AlphaFoldDB" id="A0A4U0WT77"/>
<organism evidence="1 2">
    <name type="scientific">Cryomyces minteri</name>
    <dbReference type="NCBI Taxonomy" id="331657"/>
    <lineage>
        <taxon>Eukaryota</taxon>
        <taxon>Fungi</taxon>
        <taxon>Dikarya</taxon>
        <taxon>Ascomycota</taxon>
        <taxon>Pezizomycotina</taxon>
        <taxon>Dothideomycetes</taxon>
        <taxon>Dothideomycetes incertae sedis</taxon>
        <taxon>Cryomyces</taxon>
    </lineage>
</organism>
<sequence length="104" mass="11309">MSYYKISANYFKDVNAILDALDYYANNLTSLRKARAKRNLKGICAVIVFNTNGIYKDSDLEDLGVEEIKSDSNAENATATATATTGSDNNDVFIDDNAKVAAKA</sequence>
<protein>
    <submittedName>
        <fullName evidence="1">Uncharacterized protein</fullName>
    </submittedName>
</protein>
<dbReference type="EMBL" id="NAJN01001210">
    <property type="protein sequence ID" value="TKA64875.1"/>
    <property type="molecule type" value="Genomic_DNA"/>
</dbReference>
<proteinExistence type="predicted"/>
<dbReference type="Proteomes" id="UP000308768">
    <property type="component" value="Unassembled WGS sequence"/>
</dbReference>
<evidence type="ECO:0000313" key="1">
    <source>
        <dbReference type="EMBL" id="TKA64875.1"/>
    </source>
</evidence>
<name>A0A4U0WT77_9PEZI</name>